<dbReference type="STRING" id="1465490.SAMN05444277_11483"/>
<gene>
    <name evidence="2" type="ORF">SAMN05444277_11483</name>
</gene>
<dbReference type="EMBL" id="FOXQ01000014">
    <property type="protein sequence ID" value="SFQ48347.1"/>
    <property type="molecule type" value="Genomic_DNA"/>
</dbReference>
<reference evidence="2 3" key="1">
    <citation type="submission" date="2016-10" db="EMBL/GenBank/DDBJ databases">
        <authorList>
            <person name="de Groot N.N."/>
        </authorList>
    </citation>
    <scope>NUCLEOTIDE SEQUENCE [LARGE SCALE GENOMIC DNA]</scope>
    <source>
        <strain evidence="2 3">DSM 28286</strain>
    </source>
</reference>
<accession>A0A1I5YX03</accession>
<feature type="domain" description="CD-NTase-associated protein 12/Pycsar effector protein TIR" evidence="1">
    <location>
        <begin position="223"/>
        <end position="340"/>
    </location>
</feature>
<name>A0A1I5YX03_9BACT</name>
<proteinExistence type="predicted"/>
<protein>
    <submittedName>
        <fullName evidence="2">Predicted nucleotide-binding protein containing TIR-like domain-containing protein</fullName>
    </submittedName>
</protein>
<dbReference type="Proteomes" id="UP000199031">
    <property type="component" value="Unassembled WGS sequence"/>
</dbReference>
<evidence type="ECO:0000313" key="2">
    <source>
        <dbReference type="EMBL" id="SFQ48347.1"/>
    </source>
</evidence>
<dbReference type="RefSeq" id="WP_090662279.1">
    <property type="nucleotide sequence ID" value="NZ_FOXQ01000014.1"/>
</dbReference>
<dbReference type="Pfam" id="PF10137">
    <property type="entry name" value="CAP12-PCTIR_TIR"/>
    <property type="match status" value="1"/>
</dbReference>
<organism evidence="2 3">
    <name type="scientific">Parafilimonas terrae</name>
    <dbReference type="NCBI Taxonomy" id="1465490"/>
    <lineage>
        <taxon>Bacteria</taxon>
        <taxon>Pseudomonadati</taxon>
        <taxon>Bacteroidota</taxon>
        <taxon>Chitinophagia</taxon>
        <taxon>Chitinophagales</taxon>
        <taxon>Chitinophagaceae</taxon>
        <taxon>Parafilimonas</taxon>
    </lineage>
</organism>
<evidence type="ECO:0000313" key="3">
    <source>
        <dbReference type="Proteomes" id="UP000199031"/>
    </source>
</evidence>
<dbReference type="GO" id="GO:0050135">
    <property type="term" value="F:NADP+ nucleosidase activity"/>
    <property type="evidence" value="ECO:0007669"/>
    <property type="project" value="InterPro"/>
</dbReference>
<keyword evidence="3" id="KW-1185">Reference proteome</keyword>
<dbReference type="InterPro" id="IPR019302">
    <property type="entry name" value="CAP12/PCTIR_TIR_dom"/>
</dbReference>
<evidence type="ECO:0000259" key="1">
    <source>
        <dbReference type="Pfam" id="PF10137"/>
    </source>
</evidence>
<sequence>MPDIPMTTYKPPGDLDYLQAIDEAFSTAMVTIQFQDKARTDQALMQARTAFKKLSPAVENNFRLIAEGQVNYIELVAALLKMTLYQAEAKIEKAVEQYKNALSTCRSGFGLMQQLVPQYEDENEKKILLGYLFKIFELFIEGLGLALQMQIDRKQGKFVSEPEVLKQTVATWKKIEELDFINVPAIIALRESFTQQAGIYENTIERLLNEQKTISFLPPLARKVFIIHGHDEGNLRLLENMLEDEFELDVVVLKDEANLGDSVIEKFEEMARFCGYAIAVLSPDDIIKNKNTKYFQARPNVLFEMGWFCGRFGRSRVCIIKQKQLQLPSDLGGVITLEYHESVEELEGKLRKELTAAGILV</sequence>
<dbReference type="OrthoDB" id="5497289at2"/>
<dbReference type="AlphaFoldDB" id="A0A1I5YX03"/>